<dbReference type="InterPro" id="IPR036388">
    <property type="entry name" value="WH-like_DNA-bd_sf"/>
</dbReference>
<dbReference type="GeneID" id="303194973"/>
<organism evidence="1 2">
    <name type="scientific">Pseudolactococcus laudensis</name>
    <dbReference type="NCBI Taxonomy" id="1494461"/>
    <lineage>
        <taxon>Bacteria</taxon>
        <taxon>Bacillati</taxon>
        <taxon>Bacillota</taxon>
        <taxon>Bacilli</taxon>
        <taxon>Lactobacillales</taxon>
        <taxon>Streptococcaceae</taxon>
        <taxon>Pseudolactococcus</taxon>
    </lineage>
</organism>
<protein>
    <submittedName>
        <fullName evidence="1">Sigma-70 family RNA polymerase sigma factor</fullName>
    </submittedName>
</protein>
<evidence type="ECO:0000313" key="1">
    <source>
        <dbReference type="EMBL" id="MBA0016607.1"/>
    </source>
</evidence>
<proteinExistence type="predicted"/>
<accession>A0A7V8N102</accession>
<comment type="caution">
    <text evidence="1">The sequence shown here is derived from an EMBL/GenBank/DDBJ whole genome shotgun (WGS) entry which is preliminary data.</text>
</comment>
<dbReference type="Proteomes" id="UP000530186">
    <property type="component" value="Unassembled WGS sequence"/>
</dbReference>
<dbReference type="InterPro" id="IPR013324">
    <property type="entry name" value="RNA_pol_sigma_r3/r4-like"/>
</dbReference>
<dbReference type="RefSeq" id="WP_180746800.1">
    <property type="nucleotide sequence ID" value="NZ_CBCRWQ010000008.1"/>
</dbReference>
<sequence>MTRFFKTSLKKRTNYIYFHADGTKTVIETNGDTEVFIELLHDEDDEAVNKYRHYEYYVTQSLDQTVNNDYGKDISLGDVVTDDALTPLEELLAWESTKEQEQLISKLRMAMTELTPLQQDTLKLFFFDGMTKVAISDLQGKSETAVRKCINGAIESLKKKLI</sequence>
<dbReference type="EMBL" id="JACBNY010000007">
    <property type="protein sequence ID" value="MBA0016607.1"/>
    <property type="molecule type" value="Genomic_DNA"/>
</dbReference>
<keyword evidence="2" id="KW-1185">Reference proteome</keyword>
<reference evidence="1 2" key="1">
    <citation type="submission" date="2020-07" db="EMBL/GenBank/DDBJ databases">
        <authorList>
            <person name="Hilgarth M."/>
            <person name="Werum V."/>
            <person name="Vogel R.F."/>
        </authorList>
    </citation>
    <scope>NUCLEOTIDE SEQUENCE [LARGE SCALE GENOMIC DNA]</scope>
    <source>
        <strain evidence="1 2">DSM 28961</strain>
    </source>
</reference>
<dbReference type="SUPFAM" id="SSF88659">
    <property type="entry name" value="Sigma3 and sigma4 domains of RNA polymerase sigma factors"/>
    <property type="match status" value="1"/>
</dbReference>
<evidence type="ECO:0000313" key="2">
    <source>
        <dbReference type="Proteomes" id="UP000530186"/>
    </source>
</evidence>
<dbReference type="Gene3D" id="1.10.10.10">
    <property type="entry name" value="Winged helix-like DNA-binding domain superfamily/Winged helix DNA-binding domain"/>
    <property type="match status" value="1"/>
</dbReference>
<gene>
    <name evidence="1" type="ORF">HZR21_05520</name>
</gene>
<dbReference type="AlphaFoldDB" id="A0A7V8N102"/>
<name>A0A7V8N102_9LACT</name>